<reference evidence="8 9" key="1">
    <citation type="submission" date="2025-05" db="UniProtKB">
        <authorList>
            <consortium name="RefSeq"/>
        </authorList>
    </citation>
    <scope>IDENTIFICATION</scope>
    <source>
        <tissue evidence="8 9">Thorax and Abdomen</tissue>
    </source>
</reference>
<name>A0ABM3FGC2_NEOLC</name>
<evidence type="ECO:0000313" key="10">
    <source>
        <dbReference type="RefSeq" id="XP_046587058.1"/>
    </source>
</evidence>
<evidence type="ECO:0000256" key="3">
    <source>
        <dbReference type="ARBA" id="ARBA00022630"/>
    </source>
</evidence>
<evidence type="ECO:0000256" key="1">
    <source>
        <dbReference type="ARBA" id="ARBA00001974"/>
    </source>
</evidence>
<dbReference type="InterPro" id="IPR000172">
    <property type="entry name" value="GMC_OxRdtase_N"/>
</dbReference>
<protein>
    <submittedName>
        <fullName evidence="8 9">Glucose dehydrogenase [FAD, quinone] isoform X2</fullName>
    </submittedName>
</protein>
<evidence type="ECO:0000313" key="9">
    <source>
        <dbReference type="RefSeq" id="XP_046587057.1"/>
    </source>
</evidence>
<dbReference type="Proteomes" id="UP000829291">
    <property type="component" value="Chromosome 2"/>
</dbReference>
<feature type="binding site" evidence="5">
    <location>
        <position position="278"/>
    </location>
    <ligand>
        <name>FAD</name>
        <dbReference type="ChEBI" id="CHEBI:57692"/>
    </ligand>
</feature>
<keyword evidence="7" id="KW-1185">Reference proteome</keyword>
<dbReference type="Pfam" id="PF05199">
    <property type="entry name" value="GMC_oxred_C"/>
    <property type="match status" value="1"/>
</dbReference>
<accession>A0ABM3FGC2</accession>
<comment type="cofactor">
    <cofactor evidence="1 5">
        <name>FAD</name>
        <dbReference type="ChEBI" id="CHEBI:57692"/>
    </cofactor>
</comment>
<keyword evidence="4 5" id="KW-0274">FAD</keyword>
<dbReference type="Gene3D" id="3.50.50.60">
    <property type="entry name" value="FAD/NAD(P)-binding domain"/>
    <property type="match status" value="1"/>
</dbReference>
<dbReference type="RefSeq" id="XP_046587057.1">
    <property type="nucleotide sequence ID" value="XM_046731101.1"/>
</dbReference>
<evidence type="ECO:0000259" key="6">
    <source>
        <dbReference type="PROSITE" id="PS00624"/>
    </source>
</evidence>
<organism evidence="7 10">
    <name type="scientific">Neodiprion lecontei</name>
    <name type="common">Redheaded pine sawfly</name>
    <dbReference type="NCBI Taxonomy" id="441921"/>
    <lineage>
        <taxon>Eukaryota</taxon>
        <taxon>Metazoa</taxon>
        <taxon>Ecdysozoa</taxon>
        <taxon>Arthropoda</taxon>
        <taxon>Hexapoda</taxon>
        <taxon>Insecta</taxon>
        <taxon>Pterygota</taxon>
        <taxon>Neoptera</taxon>
        <taxon>Endopterygota</taxon>
        <taxon>Hymenoptera</taxon>
        <taxon>Tenthredinoidea</taxon>
        <taxon>Diprionidae</taxon>
        <taxon>Diprioninae</taxon>
        <taxon>Neodiprion</taxon>
    </lineage>
</organism>
<dbReference type="RefSeq" id="XP_046587058.1">
    <property type="nucleotide sequence ID" value="XM_046731102.1"/>
</dbReference>
<dbReference type="SUPFAM" id="SSF51905">
    <property type="entry name" value="FAD/NAD(P)-binding domain"/>
    <property type="match status" value="1"/>
</dbReference>
<proteinExistence type="inferred from homology"/>
<dbReference type="RefSeq" id="XP_015512606.2">
    <property type="nucleotide sequence ID" value="XM_015657120.2"/>
</dbReference>
<dbReference type="PIRSF" id="PIRSF000137">
    <property type="entry name" value="Alcohol_oxidase"/>
    <property type="match status" value="1"/>
</dbReference>
<comment type="similarity">
    <text evidence="2">Belongs to the GMC oxidoreductase family.</text>
</comment>
<evidence type="ECO:0000256" key="5">
    <source>
        <dbReference type="PIRSR" id="PIRSR000137-2"/>
    </source>
</evidence>
<evidence type="ECO:0000256" key="4">
    <source>
        <dbReference type="ARBA" id="ARBA00022827"/>
    </source>
</evidence>
<keyword evidence="3" id="KW-0285">Flavoprotein</keyword>
<dbReference type="SUPFAM" id="SSF54373">
    <property type="entry name" value="FAD-linked reductases, C-terminal domain"/>
    <property type="match status" value="1"/>
</dbReference>
<evidence type="ECO:0000313" key="8">
    <source>
        <dbReference type="RefSeq" id="XP_015512606.2"/>
    </source>
</evidence>
<dbReference type="InterPro" id="IPR007867">
    <property type="entry name" value="GMC_OxRtase_C"/>
</dbReference>
<dbReference type="Gene3D" id="3.30.560.10">
    <property type="entry name" value="Glucose Oxidase, domain 3"/>
    <property type="match status" value="1"/>
</dbReference>
<dbReference type="PROSITE" id="PS00624">
    <property type="entry name" value="GMC_OXRED_2"/>
    <property type="match status" value="1"/>
</dbReference>
<evidence type="ECO:0000313" key="7">
    <source>
        <dbReference type="Proteomes" id="UP000829291"/>
    </source>
</evidence>
<sequence length="623" mass="68552">MESCLAQGCTGATEGTLGSLFLQLMQTLMSARCSLNEDLYPADQTTYILSKASEPIHYDFIIVGGGSAGSVAARRLSEVEEWSVLLVEAGENPSASTDVPALVMDLLGIPEDWENELEAQPEACLSMKNGRCSWHRGKALGGSSTISAMLYLTGNKRDFDAWAAAGNGGWSHDEVLPYFKKSQQMPPGFAWSDRFFGQDGPLVIRNFNFSESAIQDLLLQAVRQLGLATPDAFNGPHFTGFAKAHGTLENGKRVNTAKVYLGPIKDRKNLHVIKGAHVDKIVLKDDQATGVDVTLRNGQKITVHAKKEVVVSAGSIGTPQLLMLSGIGPREHLEEMGIKVEADLPVGQNLQDHVTWLGLGISYDNDTNLPRPSKLLDAVYEYLMHGRGELSTVGGVDTIGFIDVLDWASVYPSVQFHGMYLPKNDLGRAEFFARAFGLSEEISREVVEQAKRRDTLQLLTSLLNPKSVGEVRLRSSRPDDSVRIFANYFTEQSDVDLLVKSVEFVKALEDTPVFKEHNIKFYHTKVPTCADHQLETKEYWECSVRHISGTIHHAVGTARMGPSNDVRSVVDPRLRVRGVRNIRVIDASVMPSITSGNTNAPTIMIAEKASDLIKERWMAKDEL</sequence>
<dbReference type="Pfam" id="PF00732">
    <property type="entry name" value="GMC_oxred_N"/>
    <property type="match status" value="1"/>
</dbReference>
<evidence type="ECO:0000256" key="2">
    <source>
        <dbReference type="ARBA" id="ARBA00010790"/>
    </source>
</evidence>
<dbReference type="PANTHER" id="PTHR11552">
    <property type="entry name" value="GLUCOSE-METHANOL-CHOLINE GMC OXIDOREDUCTASE"/>
    <property type="match status" value="1"/>
</dbReference>
<dbReference type="PANTHER" id="PTHR11552:SF147">
    <property type="entry name" value="CHOLINE DEHYDROGENASE, MITOCHONDRIAL"/>
    <property type="match status" value="1"/>
</dbReference>
<dbReference type="InterPro" id="IPR012132">
    <property type="entry name" value="GMC_OxRdtase"/>
</dbReference>
<dbReference type="InterPro" id="IPR036188">
    <property type="entry name" value="FAD/NAD-bd_sf"/>
</dbReference>
<dbReference type="GeneID" id="107219042"/>
<dbReference type="OrthoDB" id="269227at2759"/>
<gene>
    <name evidence="8 9 10" type="primary">LOC107219042</name>
</gene>
<feature type="domain" description="Glucose-methanol-choline oxidoreductase N-terminal" evidence="6">
    <location>
        <begin position="314"/>
        <end position="328"/>
    </location>
</feature>